<reference evidence="1" key="1">
    <citation type="submission" date="2023-04" db="EMBL/GenBank/DDBJ databases">
        <title>A chromosome-level genome assembly of the parasitoid wasp Eretmocerus hayati.</title>
        <authorList>
            <person name="Zhong Y."/>
            <person name="Liu S."/>
            <person name="Liu Y."/>
        </authorList>
    </citation>
    <scope>NUCLEOTIDE SEQUENCE</scope>
    <source>
        <strain evidence="1">ZJU_SS_LIU_2023</strain>
    </source>
</reference>
<organism evidence="1 2">
    <name type="scientific">Eretmocerus hayati</name>
    <dbReference type="NCBI Taxonomy" id="131215"/>
    <lineage>
        <taxon>Eukaryota</taxon>
        <taxon>Metazoa</taxon>
        <taxon>Ecdysozoa</taxon>
        <taxon>Arthropoda</taxon>
        <taxon>Hexapoda</taxon>
        <taxon>Insecta</taxon>
        <taxon>Pterygota</taxon>
        <taxon>Neoptera</taxon>
        <taxon>Endopterygota</taxon>
        <taxon>Hymenoptera</taxon>
        <taxon>Apocrita</taxon>
        <taxon>Proctotrupomorpha</taxon>
        <taxon>Chalcidoidea</taxon>
        <taxon>Aphelinidae</taxon>
        <taxon>Aphelininae</taxon>
        <taxon>Eretmocerus</taxon>
    </lineage>
</organism>
<dbReference type="EMBL" id="CM056741">
    <property type="protein sequence ID" value="KAJ8683454.1"/>
    <property type="molecule type" value="Genomic_DNA"/>
</dbReference>
<comment type="caution">
    <text evidence="1">The sequence shown here is derived from an EMBL/GenBank/DDBJ whole genome shotgun (WGS) entry which is preliminary data.</text>
</comment>
<evidence type="ECO:0000313" key="1">
    <source>
        <dbReference type="EMBL" id="KAJ8683454.1"/>
    </source>
</evidence>
<proteinExistence type="predicted"/>
<dbReference type="Proteomes" id="UP001239111">
    <property type="component" value="Chromosome 1"/>
</dbReference>
<keyword evidence="2" id="KW-1185">Reference proteome</keyword>
<sequence>MSSGTGGHSNQATIVTPTTKVMTQPTFTTVSANSMRPKRQDAIVFDSVENLTNDDYLDGLEELIDLVHVKAISKISGGRVSVYLSSRNLVDEVKNKRLQMKEYTLVIKPLINNNKRVVISSVHLSIPDEGVTEALKNTTACPKSNDNRSSLTSETLNNLNVLSPSAENQESLRSDENSKGDKPIPPNVNKRPLSTSASETSTRAAADGIVGKSVVVSESRVAETVKNPRIGEPEDFELVMRKKLPAAADYFKDNPDAPLSYEEFSDFLIKSHGNRKPKDLALTYTNGVI</sequence>
<accession>A0ACC2PIN1</accession>
<name>A0ACC2PIN1_9HYME</name>
<evidence type="ECO:0000313" key="2">
    <source>
        <dbReference type="Proteomes" id="UP001239111"/>
    </source>
</evidence>
<protein>
    <submittedName>
        <fullName evidence="1">Uncharacterized protein</fullName>
    </submittedName>
</protein>
<gene>
    <name evidence="1" type="ORF">QAD02_019246</name>
</gene>